<comment type="caution">
    <text evidence="3">The sequence shown here is derived from an EMBL/GenBank/DDBJ whole genome shotgun (WGS) entry which is preliminary data.</text>
</comment>
<dbReference type="OrthoDB" id="9802600at2"/>
<dbReference type="EMBL" id="BLAD01000048">
    <property type="protein sequence ID" value="GES01014.1"/>
    <property type="molecule type" value="Genomic_DNA"/>
</dbReference>
<gene>
    <name evidence="3" type="ORF">Acor_30780</name>
</gene>
<dbReference type="PANTHER" id="PTHR31084:SF0">
    <property type="entry name" value="ALPHA-L-FUCOSIDASE 2"/>
    <property type="match status" value="1"/>
</dbReference>
<protein>
    <recommendedName>
        <fullName evidence="2">Glycosyl hydrolase family 95 N-terminal domain-containing protein</fullName>
    </recommendedName>
</protein>
<keyword evidence="4" id="KW-1185">Reference proteome</keyword>
<evidence type="ECO:0000313" key="3">
    <source>
        <dbReference type="EMBL" id="GES01014.1"/>
    </source>
</evidence>
<feature type="region of interest" description="Disordered" evidence="1">
    <location>
        <begin position="171"/>
        <end position="194"/>
    </location>
</feature>
<dbReference type="AlphaFoldDB" id="A0A5M3VX60"/>
<evidence type="ECO:0000256" key="1">
    <source>
        <dbReference type="SAM" id="MobiDB-lite"/>
    </source>
</evidence>
<organism evidence="3 4">
    <name type="scientific">Acrocarpospora corrugata</name>
    <dbReference type="NCBI Taxonomy" id="35763"/>
    <lineage>
        <taxon>Bacteria</taxon>
        <taxon>Bacillati</taxon>
        <taxon>Actinomycetota</taxon>
        <taxon>Actinomycetes</taxon>
        <taxon>Streptosporangiales</taxon>
        <taxon>Streptosporangiaceae</taxon>
        <taxon>Acrocarpospora</taxon>
    </lineage>
</organism>
<dbReference type="InterPro" id="IPR027414">
    <property type="entry name" value="GH95_N_dom"/>
</dbReference>
<accession>A0A5M3VX60</accession>
<evidence type="ECO:0000259" key="2">
    <source>
        <dbReference type="Pfam" id="PF14498"/>
    </source>
</evidence>
<dbReference type="Proteomes" id="UP000334990">
    <property type="component" value="Unassembled WGS sequence"/>
</dbReference>
<proteinExistence type="predicted"/>
<feature type="domain" description="Glycosyl hydrolase family 95 N-terminal" evidence="2">
    <location>
        <begin position="22"/>
        <end position="172"/>
    </location>
</feature>
<dbReference type="Gene3D" id="2.70.98.50">
    <property type="entry name" value="putative glycoside hydrolase family protein from bacillus halodurans"/>
    <property type="match status" value="1"/>
</dbReference>
<evidence type="ECO:0000313" key="4">
    <source>
        <dbReference type="Proteomes" id="UP000334990"/>
    </source>
</evidence>
<sequence>MEVKLIAMISGVNGFGSRTCTDDWEHALITGNGRQGALVYGGPRALRVTFSHERLFLPVGPPLDPPNTVRILPELRSLLYGGAYQQAADRVLDLAIEENPAYAELRQIDPLVPSATLTFRPLTSSSPYFRECDFTSGVVTQGWPGFAQEVFASRADDVIAIRLTGDINGVLDLAPPEDPRSNARPRSPTPTPCA</sequence>
<dbReference type="GO" id="GO:0004560">
    <property type="term" value="F:alpha-L-fucosidase activity"/>
    <property type="evidence" value="ECO:0007669"/>
    <property type="project" value="TreeGrafter"/>
</dbReference>
<dbReference type="Pfam" id="PF14498">
    <property type="entry name" value="Glyco_hyd_65N_2"/>
    <property type="match status" value="1"/>
</dbReference>
<reference evidence="3 4" key="1">
    <citation type="submission" date="2019-10" db="EMBL/GenBank/DDBJ databases">
        <title>Whole genome shotgun sequence of Acrocarpospora corrugata NBRC 13972.</title>
        <authorList>
            <person name="Ichikawa N."/>
            <person name="Kimura A."/>
            <person name="Kitahashi Y."/>
            <person name="Komaki H."/>
            <person name="Oguchi A."/>
        </authorList>
    </citation>
    <scope>NUCLEOTIDE SEQUENCE [LARGE SCALE GENOMIC DNA]</scope>
    <source>
        <strain evidence="3 4">NBRC 13972</strain>
    </source>
</reference>
<dbReference type="PANTHER" id="PTHR31084">
    <property type="entry name" value="ALPHA-L-FUCOSIDASE 2"/>
    <property type="match status" value="1"/>
</dbReference>
<name>A0A5M3VX60_9ACTN</name>